<name>A0A8S9XBK8_APOLU</name>
<dbReference type="InterPro" id="IPR051230">
    <property type="entry name" value="APP-Binding"/>
</dbReference>
<dbReference type="Gene3D" id="2.30.42.10">
    <property type="match status" value="2"/>
</dbReference>
<dbReference type="FunFam" id="2.30.42.10:FF:000043">
    <property type="entry name" value="Syntenin-1 isoform X1"/>
    <property type="match status" value="1"/>
</dbReference>
<evidence type="ECO:0000259" key="2">
    <source>
        <dbReference type="PROSITE" id="PS50106"/>
    </source>
</evidence>
<dbReference type="EMBL" id="WIXP02000008">
    <property type="protein sequence ID" value="KAF6206460.1"/>
    <property type="molecule type" value="Genomic_DNA"/>
</dbReference>
<evidence type="ECO:0000256" key="1">
    <source>
        <dbReference type="ARBA" id="ARBA00022737"/>
    </source>
</evidence>
<dbReference type="CDD" id="cd06794">
    <property type="entry name" value="PDZ2_syntenin-like"/>
    <property type="match status" value="1"/>
</dbReference>
<keyword evidence="4" id="KW-1185">Reference proteome</keyword>
<dbReference type="GO" id="GO:0005737">
    <property type="term" value="C:cytoplasm"/>
    <property type="evidence" value="ECO:0007669"/>
    <property type="project" value="TreeGrafter"/>
</dbReference>
<dbReference type="OrthoDB" id="10059177at2759"/>
<dbReference type="InterPro" id="IPR001478">
    <property type="entry name" value="PDZ"/>
</dbReference>
<feature type="non-terminal residue" evidence="3">
    <location>
        <position position="311"/>
    </location>
</feature>
<protein>
    <recommendedName>
        <fullName evidence="2">PDZ domain-containing protein</fullName>
    </recommendedName>
</protein>
<dbReference type="PROSITE" id="PS50106">
    <property type="entry name" value="PDZ"/>
    <property type="match status" value="2"/>
</dbReference>
<keyword evidence="1" id="KW-0677">Repeat</keyword>
<dbReference type="Pfam" id="PF00595">
    <property type="entry name" value="PDZ"/>
    <property type="match status" value="2"/>
</dbReference>
<reference evidence="3" key="1">
    <citation type="journal article" date="2021" name="Mol. Ecol. Resour.">
        <title>Apolygus lucorum genome provides insights into omnivorousness and mesophyll feeding.</title>
        <authorList>
            <person name="Liu Y."/>
            <person name="Liu H."/>
            <person name="Wang H."/>
            <person name="Huang T."/>
            <person name="Liu B."/>
            <person name="Yang B."/>
            <person name="Yin L."/>
            <person name="Li B."/>
            <person name="Zhang Y."/>
            <person name="Zhang S."/>
            <person name="Jiang F."/>
            <person name="Zhang X."/>
            <person name="Ren Y."/>
            <person name="Wang B."/>
            <person name="Wang S."/>
            <person name="Lu Y."/>
            <person name="Wu K."/>
            <person name="Fan W."/>
            <person name="Wang G."/>
        </authorList>
    </citation>
    <scope>NUCLEOTIDE SEQUENCE</scope>
    <source>
        <strain evidence="3">12Hb</strain>
    </source>
</reference>
<dbReference type="SMART" id="SM00228">
    <property type="entry name" value="PDZ"/>
    <property type="match status" value="2"/>
</dbReference>
<dbReference type="PANTHER" id="PTHR12345">
    <property type="entry name" value="SYNTENIN RELATED"/>
    <property type="match status" value="1"/>
</dbReference>
<dbReference type="SUPFAM" id="SSF50156">
    <property type="entry name" value="PDZ domain-like"/>
    <property type="match status" value="2"/>
</dbReference>
<feature type="domain" description="PDZ" evidence="2">
    <location>
        <begin position="145"/>
        <end position="224"/>
    </location>
</feature>
<dbReference type="PANTHER" id="PTHR12345:SF3">
    <property type="entry name" value="PDZ DOMAIN-CONTAINING PROTEIN"/>
    <property type="match status" value="1"/>
</dbReference>
<accession>A0A8S9XBK8</accession>
<proteinExistence type="predicted"/>
<dbReference type="CDD" id="cd06721">
    <property type="entry name" value="PDZ1_syntenin-like"/>
    <property type="match status" value="1"/>
</dbReference>
<dbReference type="GO" id="GO:0005886">
    <property type="term" value="C:plasma membrane"/>
    <property type="evidence" value="ECO:0007669"/>
    <property type="project" value="TreeGrafter"/>
</dbReference>
<dbReference type="InterPro" id="IPR036034">
    <property type="entry name" value="PDZ_sf"/>
</dbReference>
<evidence type="ECO:0000313" key="3">
    <source>
        <dbReference type="EMBL" id="KAF6206460.1"/>
    </source>
</evidence>
<comment type="caution">
    <text evidence="3">The sequence shown here is derived from an EMBL/GenBank/DDBJ whole genome shotgun (WGS) entry which is preliminary data.</text>
</comment>
<evidence type="ECO:0000313" key="4">
    <source>
        <dbReference type="Proteomes" id="UP000466442"/>
    </source>
</evidence>
<dbReference type="Proteomes" id="UP000466442">
    <property type="component" value="Unassembled WGS sequence"/>
</dbReference>
<dbReference type="AlphaFoldDB" id="A0A8S9XBK8"/>
<gene>
    <name evidence="3" type="ORF">GE061_017693</name>
</gene>
<organism evidence="3 4">
    <name type="scientific">Apolygus lucorum</name>
    <name type="common">Small green plant bug</name>
    <name type="synonym">Lygocoris lucorum</name>
    <dbReference type="NCBI Taxonomy" id="248454"/>
    <lineage>
        <taxon>Eukaryota</taxon>
        <taxon>Metazoa</taxon>
        <taxon>Ecdysozoa</taxon>
        <taxon>Arthropoda</taxon>
        <taxon>Hexapoda</taxon>
        <taxon>Insecta</taxon>
        <taxon>Pterygota</taxon>
        <taxon>Neoptera</taxon>
        <taxon>Paraneoptera</taxon>
        <taxon>Hemiptera</taxon>
        <taxon>Heteroptera</taxon>
        <taxon>Panheteroptera</taxon>
        <taxon>Cimicomorpha</taxon>
        <taxon>Miridae</taxon>
        <taxon>Mirini</taxon>
        <taxon>Apolygus</taxon>
    </lineage>
</organism>
<sequence length="311" mass="33946">YLSNLFLICDNFPNYLRFGANVTKMSLYPSLEDMKVGQMVQSQLKDAQPFNPRAKSNMVDDSDKKPSGLAMHQAGMAVPVYPSLTDYMGLDITNKTLTLNLPDYPDLSVQKTYDMSLTSFNSMVAPLSGQSVGLKRAHVSNGIRELILCKDKDGKVGVRVASINSGVFVSLVAKGSPAEMGGLRFGDQVLQVNGNNVAGYSTEQVHKLFKKAPVNGISVVVRDRPFERTVTLHKDSAGYVGFQFKKGEVISLVKDSSASRNGLLTQHQLLEVDGQNVVGLKDKEVTAIIELAESPLTVTIIPTQLYEQITK</sequence>
<feature type="domain" description="PDZ" evidence="2">
    <location>
        <begin position="229"/>
        <end position="304"/>
    </location>
</feature>